<proteinExistence type="predicted"/>
<dbReference type="EMBL" id="FMTM01000001">
    <property type="protein sequence ID" value="SCW38999.1"/>
    <property type="molecule type" value="Genomic_DNA"/>
</dbReference>
<dbReference type="Proteomes" id="UP000199542">
    <property type="component" value="Unassembled WGS sequence"/>
</dbReference>
<reference evidence="2 3" key="1">
    <citation type="submission" date="2016-10" db="EMBL/GenBank/DDBJ databases">
        <authorList>
            <person name="de Groot N.N."/>
        </authorList>
    </citation>
    <scope>NUCLEOTIDE SEQUENCE [LARGE SCALE GENOMIC DNA]</scope>
    <source>
        <strain evidence="2 3">CGMCC 1.3401</strain>
    </source>
</reference>
<protein>
    <submittedName>
        <fullName evidence="2">Uncharacterized protein</fullName>
    </submittedName>
</protein>
<accession>A0A1G4Q4C5</accession>
<organism evidence="2 3">
    <name type="scientific">Rhizobium mongolense subsp. loessense</name>
    <dbReference type="NCBI Taxonomy" id="158890"/>
    <lineage>
        <taxon>Bacteria</taxon>
        <taxon>Pseudomonadati</taxon>
        <taxon>Pseudomonadota</taxon>
        <taxon>Alphaproteobacteria</taxon>
        <taxon>Hyphomicrobiales</taxon>
        <taxon>Rhizobiaceae</taxon>
        <taxon>Rhizobium/Agrobacterium group</taxon>
        <taxon>Rhizobium</taxon>
    </lineage>
</organism>
<keyword evidence="1" id="KW-0175">Coiled coil</keyword>
<sequence>MPLDRSSPLFPAQAETVGISDYDTPEPSFLEKLTAAYRQDNSIVSGFAQAGVNIAAGNKQEIDPTYNPYEDPDLKEYVDRDPDRWINTFSKPAANAMRAQIDMEDADKQTQAASGWTGVALRFAAGFTDWPTLIPGGALVAEARGGFSAVRSAASVGLAAGMGAAAQEASLHATQETRVLEESAYTVGGSVLLGGIIGAAAAKFFSPGEWTQVGKKLELDLDDTSLDIGDITNTAVQRAQSTGAAAVDEIDISDLAVGGGKAADLVTRATAAARINPGVQTMLSPSVKVREVYNKLVDNPIYTRMNMEGRSLGADVENSVKLYERGAVGDWLGSARKLYREARKNGFQGTLADFNQAVARAGRRGDSDVNGNPFVTQAAQEARSKIFNPLLERAKALALLPDDVKTTTAASYVTRFWNRQRLIGEENRFREIARRYFNEEMDKALIRQEERKLGNKIVDTLYVDDRLDRAFQRLNSIESRLNERAVARSRKNAAIDKNVSTRMDLVRQRPPREVLDVIKTAKDDDTLMPAIKESKKAERALNRKPTYAEKYPVLSVFRQWGGVRVGSPLDSEMRAMGVTPTSHPGLFHKTKGMGAADTIVWAEHPVLRDNMHEGANGYADPGDLLEAIRREVGGDPIRTVADAEKLSTAEALTDNVSDWLRSVGLSENASVKEIRDLLQKTTGRERQLGEVDERIARMQQELREFDEATEGIRNERIISDAEARKVADELRDLEEQINASADLARESPAIGRMVDYAKTRRDFGAARYEQAKVANRLEALRLLETEGRLTPAMKADMDNLVTQAKDIEKRIARATEKSDKLKPTLPKQKQDIPDFISDEDRDDYIEEIVGSVFNNLTGKGAGDVPEWLVPVTRGPLKERTFNIKDELVEDFLENDIEVVLRRYARTMGAEVELAQRFGRPDMKEQFDEITRDYEALRSQAKTPAEREKLSRDETRDVKNLAAFRDMIRGTYKAADESSDWSKITRAALTWNYLRLMGGVALTSMTDAASILGKFGARQIMTDALPALVSGTKAAQIARQDARDLGVVTERVLQSRLANLAELQDPYQYGSKFERFLSNTSNIFTKATGLGYWNDTLRTIVAVMSQNRMLKNALDWTAADKSERAYMAMLGIDEDMAHRIGGQFKRYGVEEDGIYGANASAWDDDLARRAWAAALNKDADRVVIMKGVADNPLWMKSNVGKLLFQFKSFSLASHQRVLIAGLQERPHRLAEQLVFATGLGMLISYLKYVERGDVEEANKLLENPGLWVANGVDRSGILSIPFEFSNTIEKVGLPGMMSGAQTIAGDQDKGGASRYASRGTFGALAGPTIGAFEDLTQIVSQIAGGDLKKSGANAIIRQIPGATLPGIRSAVHIGLKPALTDAVDDAR</sequence>
<gene>
    <name evidence="2" type="ORF">SAMN02927900_01287</name>
</gene>
<feature type="coiled-coil region" evidence="1">
    <location>
        <begin position="688"/>
        <end position="743"/>
    </location>
</feature>
<evidence type="ECO:0000313" key="2">
    <source>
        <dbReference type="EMBL" id="SCW38999.1"/>
    </source>
</evidence>
<name>A0A1G4Q4C5_9HYPH</name>
<dbReference type="RefSeq" id="WP_092583995.1">
    <property type="nucleotide sequence ID" value="NZ_FMTM01000001.1"/>
</dbReference>
<evidence type="ECO:0000256" key="1">
    <source>
        <dbReference type="SAM" id="Coils"/>
    </source>
</evidence>
<evidence type="ECO:0000313" key="3">
    <source>
        <dbReference type="Proteomes" id="UP000199542"/>
    </source>
</evidence>